<evidence type="ECO:0000313" key="3">
    <source>
        <dbReference type="EMBL" id="ABK17685.1"/>
    </source>
</evidence>
<feature type="domain" description="Amidohydrolase-related" evidence="2">
    <location>
        <begin position="155"/>
        <end position="249"/>
    </location>
</feature>
<dbReference type="HOGENOM" id="CLU_1088723_0_0_7"/>
<keyword evidence="3" id="KW-0378">Hydrolase</keyword>
<dbReference type="Proteomes" id="UP000001784">
    <property type="component" value="Chromosome"/>
</dbReference>
<evidence type="ECO:0000313" key="4">
    <source>
        <dbReference type="Proteomes" id="UP000001784"/>
    </source>
</evidence>
<dbReference type="Gene3D" id="3.20.20.140">
    <property type="entry name" value="Metal-dependent hydrolases"/>
    <property type="match status" value="1"/>
</dbReference>
<dbReference type="Pfam" id="PF04909">
    <property type="entry name" value="Amidohydro_2"/>
    <property type="match status" value="1"/>
</dbReference>
<dbReference type="eggNOG" id="COG2159">
    <property type="taxonomic scope" value="Bacteria"/>
</dbReference>
<dbReference type="STRING" id="335543.Sfum_2002"/>
<protein>
    <submittedName>
        <fullName evidence="3">Amidohydrolase 2</fullName>
    </submittedName>
</protein>
<organism evidence="3 4">
    <name type="scientific">Syntrophobacter fumaroxidans (strain DSM 10017 / MPOB)</name>
    <dbReference type="NCBI Taxonomy" id="335543"/>
    <lineage>
        <taxon>Bacteria</taxon>
        <taxon>Pseudomonadati</taxon>
        <taxon>Thermodesulfobacteriota</taxon>
        <taxon>Syntrophobacteria</taxon>
        <taxon>Syntrophobacterales</taxon>
        <taxon>Syntrophobacteraceae</taxon>
        <taxon>Syntrophobacter</taxon>
    </lineage>
</organism>
<evidence type="ECO:0000259" key="2">
    <source>
        <dbReference type="Pfam" id="PF04909"/>
    </source>
</evidence>
<reference evidence="3 4" key="1">
    <citation type="submission" date="2006-10" db="EMBL/GenBank/DDBJ databases">
        <title>Complete sequence of Syntrophobacter fumaroxidans MPOB.</title>
        <authorList>
            <consortium name="US DOE Joint Genome Institute"/>
            <person name="Copeland A."/>
            <person name="Lucas S."/>
            <person name="Lapidus A."/>
            <person name="Barry K."/>
            <person name="Detter J.C."/>
            <person name="Glavina del Rio T."/>
            <person name="Hammon N."/>
            <person name="Israni S."/>
            <person name="Pitluck S."/>
            <person name="Goltsman E.G."/>
            <person name="Martinez M."/>
            <person name="Schmutz J."/>
            <person name="Larimer F."/>
            <person name="Land M."/>
            <person name="Hauser L."/>
            <person name="Kyrpides N."/>
            <person name="Kim E."/>
            <person name="Boone D.R."/>
            <person name="Brockman F."/>
            <person name="Culley D."/>
            <person name="Ferry J."/>
            <person name="Gunsalus R."/>
            <person name="McInerney M.J."/>
            <person name="Morrison M."/>
            <person name="Plugge C."/>
            <person name="Rohlin L."/>
            <person name="Scholten J."/>
            <person name="Sieber J."/>
            <person name="Stams A.J.M."/>
            <person name="Worm P."/>
            <person name="Henstra A.M."/>
            <person name="Richardson P."/>
        </authorList>
    </citation>
    <scope>NUCLEOTIDE SEQUENCE [LARGE SCALE GENOMIC DNA]</scope>
    <source>
        <strain evidence="4">DSM 10017 / MPOB</strain>
    </source>
</reference>
<dbReference type="RefSeq" id="WP_011698855.1">
    <property type="nucleotide sequence ID" value="NC_008554.1"/>
</dbReference>
<dbReference type="AlphaFoldDB" id="A0LJT3"/>
<proteinExistence type="predicted"/>
<name>A0LJT3_SYNFM</name>
<keyword evidence="4" id="KW-1185">Reference proteome</keyword>
<dbReference type="EMBL" id="CP000478">
    <property type="protein sequence ID" value="ABK17685.1"/>
    <property type="molecule type" value="Genomic_DNA"/>
</dbReference>
<accession>A0LJT3</accession>
<dbReference type="InterPro" id="IPR032466">
    <property type="entry name" value="Metal_Hydrolase"/>
</dbReference>
<dbReference type="KEGG" id="sfu:Sfum_2002"/>
<dbReference type="InterPro" id="IPR006680">
    <property type="entry name" value="Amidohydro-rel"/>
</dbReference>
<dbReference type="SUPFAM" id="SSF51556">
    <property type="entry name" value="Metallo-dependent hydrolases"/>
    <property type="match status" value="1"/>
</dbReference>
<feature type="compositionally biased region" description="Basic and acidic residues" evidence="1">
    <location>
        <begin position="7"/>
        <end position="18"/>
    </location>
</feature>
<feature type="region of interest" description="Disordered" evidence="1">
    <location>
        <begin position="1"/>
        <end position="20"/>
    </location>
</feature>
<gene>
    <name evidence="3" type="ordered locus">Sfum_2002</name>
</gene>
<dbReference type="GO" id="GO:0016787">
    <property type="term" value="F:hydrolase activity"/>
    <property type="evidence" value="ECO:0007669"/>
    <property type="project" value="UniProtKB-KW"/>
</dbReference>
<evidence type="ECO:0000256" key="1">
    <source>
        <dbReference type="SAM" id="MobiDB-lite"/>
    </source>
</evidence>
<sequence length="256" mass="29704">MQPSDIIDAHAHCGRQDRSPPQALEDYLEHSRGSGIVGAVMFPPVYEIYDRYDYSFEDNDHWRRRRDAANRYLIELETPFEVIPFYFVWNDFAVDNITPLHRGIKWHRHSDEPEYHYDDPRCLAVLSEIRRRNMPVVLEEEWHKTTMFIDTLASGIRVVIPHCGLLNGGYERFRRQDIWGHPDIYTDTSLVPGEVITDYVDRYGSERIMFGSDFPFGDPRHELGKIMRLRLADAEKEALVGGNVRRLLGGGGGRVG</sequence>
<dbReference type="InParanoid" id="A0LJT3"/>